<accession>A0A5N5KPH9</accession>
<name>A0A5N5KPH9_9ROSI</name>
<evidence type="ECO:0000313" key="1">
    <source>
        <dbReference type="EMBL" id="KAB5532289.1"/>
    </source>
</evidence>
<keyword evidence="2" id="KW-1185">Reference proteome</keyword>
<protein>
    <submittedName>
        <fullName evidence="1">Uncharacterized protein</fullName>
    </submittedName>
</protein>
<gene>
    <name evidence="1" type="ORF">DKX38_018959</name>
</gene>
<reference evidence="2" key="1">
    <citation type="journal article" date="2019" name="Gigascience">
        <title>De novo genome assembly of the endangered Acer yangbiense, a plant species with extremely small populations endemic to Yunnan Province, China.</title>
        <authorList>
            <person name="Yang J."/>
            <person name="Wariss H.M."/>
            <person name="Tao L."/>
            <person name="Zhang R."/>
            <person name="Yun Q."/>
            <person name="Hollingsworth P."/>
            <person name="Dao Z."/>
            <person name="Luo G."/>
            <person name="Guo H."/>
            <person name="Ma Y."/>
            <person name="Sun W."/>
        </authorList>
    </citation>
    <scope>NUCLEOTIDE SEQUENCE [LARGE SCALE GENOMIC DNA]</scope>
    <source>
        <strain evidence="2">cv. br00</strain>
    </source>
</reference>
<evidence type="ECO:0000313" key="2">
    <source>
        <dbReference type="Proteomes" id="UP000326939"/>
    </source>
</evidence>
<dbReference type="EMBL" id="VDCV01000012">
    <property type="protein sequence ID" value="KAB5532289.1"/>
    <property type="molecule type" value="Genomic_DNA"/>
</dbReference>
<dbReference type="Proteomes" id="UP000326939">
    <property type="component" value="Chromosome 12"/>
</dbReference>
<proteinExistence type="predicted"/>
<organism evidence="1 2">
    <name type="scientific">Salix brachista</name>
    <dbReference type="NCBI Taxonomy" id="2182728"/>
    <lineage>
        <taxon>Eukaryota</taxon>
        <taxon>Viridiplantae</taxon>
        <taxon>Streptophyta</taxon>
        <taxon>Embryophyta</taxon>
        <taxon>Tracheophyta</taxon>
        <taxon>Spermatophyta</taxon>
        <taxon>Magnoliopsida</taxon>
        <taxon>eudicotyledons</taxon>
        <taxon>Gunneridae</taxon>
        <taxon>Pentapetalae</taxon>
        <taxon>rosids</taxon>
        <taxon>fabids</taxon>
        <taxon>Malpighiales</taxon>
        <taxon>Salicaceae</taxon>
        <taxon>Saliceae</taxon>
        <taxon>Salix</taxon>
    </lineage>
</organism>
<comment type="caution">
    <text evidence="1">The sequence shown here is derived from an EMBL/GenBank/DDBJ whole genome shotgun (WGS) entry which is preliminary data.</text>
</comment>
<sequence>MVPSGHLAASITQSPTAEKILKRAFWGLICSHKNSIDTDTFVDTHKSALSNQNIDGFLTYSDAAMLQIYGGNSNAPVMAYTIGDKGWYKFVFILSSTRLVVQFGVTRSTILSGH</sequence>
<dbReference type="AlphaFoldDB" id="A0A5N5KPH9"/>